<evidence type="ECO:0000256" key="3">
    <source>
        <dbReference type="ARBA" id="ARBA00022679"/>
    </source>
</evidence>
<dbReference type="CDD" id="cd05387">
    <property type="entry name" value="BY-kinase"/>
    <property type="match status" value="1"/>
</dbReference>
<dbReference type="PANTHER" id="PTHR32309:SF13">
    <property type="entry name" value="FERRIC ENTEROBACTIN TRANSPORT PROTEIN FEPE"/>
    <property type="match status" value="1"/>
</dbReference>
<proteinExistence type="inferred from homology"/>
<evidence type="ECO:0000256" key="8">
    <source>
        <dbReference type="ARBA" id="ARBA00051245"/>
    </source>
</evidence>
<comment type="caution">
    <text evidence="10">The sequence shown here is derived from an EMBL/GenBank/DDBJ whole genome shotgun (WGS) entry which is preliminary data.</text>
</comment>
<dbReference type="RefSeq" id="WP_114002602.1">
    <property type="nucleotide sequence ID" value="NZ_PSQG01000022.1"/>
</dbReference>
<dbReference type="InterPro" id="IPR050445">
    <property type="entry name" value="Bact_polysacc_biosynth/exp"/>
</dbReference>
<dbReference type="GO" id="GO:0005886">
    <property type="term" value="C:plasma membrane"/>
    <property type="evidence" value="ECO:0007669"/>
    <property type="project" value="TreeGrafter"/>
</dbReference>
<dbReference type="InterPro" id="IPR027417">
    <property type="entry name" value="P-loop_NTPase"/>
</dbReference>
<evidence type="ECO:0000256" key="6">
    <source>
        <dbReference type="ARBA" id="ARBA00022840"/>
    </source>
</evidence>
<evidence type="ECO:0000256" key="5">
    <source>
        <dbReference type="ARBA" id="ARBA00022777"/>
    </source>
</evidence>
<keyword evidence="3" id="KW-0808">Transferase</keyword>
<dbReference type="EMBL" id="PSQG01000022">
    <property type="protein sequence ID" value="RCH42402.1"/>
    <property type="molecule type" value="Genomic_DNA"/>
</dbReference>
<dbReference type="AlphaFoldDB" id="A0A367FVB4"/>
<dbReference type="NCBIfam" id="TIGR01007">
    <property type="entry name" value="eps_fam"/>
    <property type="match status" value="1"/>
</dbReference>
<dbReference type="GO" id="GO:0005524">
    <property type="term" value="F:ATP binding"/>
    <property type="evidence" value="ECO:0007669"/>
    <property type="project" value="UniProtKB-KW"/>
</dbReference>
<reference evidence="10 11" key="1">
    <citation type="submission" date="2018-02" db="EMBL/GenBank/DDBJ databases">
        <title>Complete genome sequencing of Faecalibacterium prausnitzii strains isolated from the human gut.</title>
        <authorList>
            <person name="Fitzgerald B.C."/>
            <person name="Shkoporov A.N."/>
            <person name="Ross P.R."/>
            <person name="Hill C."/>
        </authorList>
    </citation>
    <scope>NUCLEOTIDE SEQUENCE [LARGE SCALE GENOMIC DNA]</scope>
    <source>
        <strain evidence="10 11">APC942/31-1</strain>
    </source>
</reference>
<evidence type="ECO:0000259" key="9">
    <source>
        <dbReference type="Pfam" id="PF13614"/>
    </source>
</evidence>
<evidence type="ECO:0000256" key="2">
    <source>
        <dbReference type="ARBA" id="ARBA00011903"/>
    </source>
</evidence>
<dbReference type="PANTHER" id="PTHR32309">
    <property type="entry name" value="TYROSINE-PROTEIN KINASE"/>
    <property type="match status" value="1"/>
</dbReference>
<keyword evidence="7" id="KW-0829">Tyrosine-protein kinase</keyword>
<dbReference type="GO" id="GO:0004715">
    <property type="term" value="F:non-membrane spanning protein tyrosine kinase activity"/>
    <property type="evidence" value="ECO:0007669"/>
    <property type="project" value="UniProtKB-EC"/>
</dbReference>
<evidence type="ECO:0000256" key="4">
    <source>
        <dbReference type="ARBA" id="ARBA00022741"/>
    </source>
</evidence>
<keyword evidence="6" id="KW-0067">ATP-binding</keyword>
<comment type="catalytic activity">
    <reaction evidence="8">
        <text>L-tyrosyl-[protein] + ATP = O-phospho-L-tyrosyl-[protein] + ADP + H(+)</text>
        <dbReference type="Rhea" id="RHEA:10596"/>
        <dbReference type="Rhea" id="RHEA-COMP:10136"/>
        <dbReference type="Rhea" id="RHEA-COMP:20101"/>
        <dbReference type="ChEBI" id="CHEBI:15378"/>
        <dbReference type="ChEBI" id="CHEBI:30616"/>
        <dbReference type="ChEBI" id="CHEBI:46858"/>
        <dbReference type="ChEBI" id="CHEBI:61978"/>
        <dbReference type="ChEBI" id="CHEBI:456216"/>
        <dbReference type="EC" id="2.7.10.2"/>
    </reaction>
</comment>
<sequence length="242" mass="27094">MNKLKVVFPDLPYAVEEAMNRLRINVKFCGKNTKKILLTSCMPNEGKSTVSSYLWKMLAEAGFSTVMVDVDLRKSVQMQRMQVENASETKGLNHYLSGMAEYEDVVYKTNIENAYIVPCTQLLENPSPLLEDARFRELLDRLAGEYRFVIVDTPPLGSVSDGALIASMCDGAILVVRAGQTPKAMIKQSLYEIEQSGCKLLGTVLNRAEVSTRGYGKYGKYGNYGYGYGYEPDTKHKKHSEK</sequence>
<evidence type="ECO:0000313" key="10">
    <source>
        <dbReference type="EMBL" id="RCH42402.1"/>
    </source>
</evidence>
<evidence type="ECO:0000256" key="1">
    <source>
        <dbReference type="ARBA" id="ARBA00007316"/>
    </source>
</evidence>
<dbReference type="Pfam" id="PF13614">
    <property type="entry name" value="AAA_31"/>
    <property type="match status" value="1"/>
</dbReference>
<dbReference type="Gene3D" id="3.40.50.300">
    <property type="entry name" value="P-loop containing nucleotide triphosphate hydrolases"/>
    <property type="match status" value="1"/>
</dbReference>
<comment type="similarity">
    <text evidence="1">Belongs to the CpsD/CapB family.</text>
</comment>
<protein>
    <recommendedName>
        <fullName evidence="2">non-specific protein-tyrosine kinase</fullName>
        <ecNumber evidence="2">2.7.10.2</ecNumber>
    </recommendedName>
</protein>
<gene>
    <name evidence="10" type="ORF">C4886_14040</name>
</gene>
<keyword evidence="5" id="KW-0418">Kinase</keyword>
<accession>A0A367FVB4</accession>
<dbReference type="SUPFAM" id="SSF52540">
    <property type="entry name" value="P-loop containing nucleoside triphosphate hydrolases"/>
    <property type="match status" value="1"/>
</dbReference>
<evidence type="ECO:0000313" key="11">
    <source>
        <dbReference type="Proteomes" id="UP000253208"/>
    </source>
</evidence>
<keyword evidence="4" id="KW-0547">Nucleotide-binding</keyword>
<dbReference type="InterPro" id="IPR005702">
    <property type="entry name" value="Wzc-like_C"/>
</dbReference>
<name>A0A367FVB4_9FIRM</name>
<dbReference type="EC" id="2.7.10.2" evidence="2"/>
<organism evidence="10 11">
    <name type="scientific">Blautia obeum</name>
    <dbReference type="NCBI Taxonomy" id="40520"/>
    <lineage>
        <taxon>Bacteria</taxon>
        <taxon>Bacillati</taxon>
        <taxon>Bacillota</taxon>
        <taxon>Clostridia</taxon>
        <taxon>Lachnospirales</taxon>
        <taxon>Lachnospiraceae</taxon>
        <taxon>Blautia</taxon>
    </lineage>
</organism>
<dbReference type="InterPro" id="IPR025669">
    <property type="entry name" value="AAA_dom"/>
</dbReference>
<evidence type="ECO:0000256" key="7">
    <source>
        <dbReference type="ARBA" id="ARBA00023137"/>
    </source>
</evidence>
<dbReference type="Proteomes" id="UP000253208">
    <property type="component" value="Unassembled WGS sequence"/>
</dbReference>
<feature type="domain" description="AAA" evidence="9">
    <location>
        <begin position="46"/>
        <end position="174"/>
    </location>
</feature>